<accession>A0A1I4JY48</accession>
<dbReference type="AlphaFoldDB" id="A0A1I4JY48"/>
<keyword evidence="2" id="KW-0067">ATP-binding</keyword>
<keyword evidence="5" id="KW-1185">Reference proteome</keyword>
<dbReference type="Proteomes" id="UP000199550">
    <property type="component" value="Unassembled WGS sequence"/>
</dbReference>
<dbReference type="STRING" id="195913.SAMN04488004_1507"/>
<feature type="binding site" evidence="2">
    <location>
        <begin position="163"/>
        <end position="170"/>
    </location>
    <ligand>
        <name>ATP</name>
        <dbReference type="ChEBI" id="CHEBI:30616"/>
    </ligand>
</feature>
<evidence type="ECO:0000256" key="2">
    <source>
        <dbReference type="PIRSR" id="PIRSR640198-2"/>
    </source>
</evidence>
<evidence type="ECO:0000259" key="3">
    <source>
        <dbReference type="PROSITE" id="PS51459"/>
    </source>
</evidence>
<dbReference type="PROSITE" id="PS51459">
    <property type="entry name" value="FIDO"/>
    <property type="match status" value="1"/>
</dbReference>
<dbReference type="PANTHER" id="PTHR13504:SF38">
    <property type="entry name" value="FIDO DOMAIN-CONTAINING PROTEIN"/>
    <property type="match status" value="1"/>
</dbReference>
<dbReference type="EMBL" id="FOTF01000050">
    <property type="protein sequence ID" value="SFL71470.1"/>
    <property type="molecule type" value="Genomic_DNA"/>
</dbReference>
<dbReference type="InterPro" id="IPR036597">
    <property type="entry name" value="Fido-like_dom_sf"/>
</dbReference>
<proteinExistence type="predicted"/>
<evidence type="ECO:0000256" key="1">
    <source>
        <dbReference type="PIRSR" id="PIRSR640198-1"/>
    </source>
</evidence>
<dbReference type="Gene3D" id="1.10.3290.10">
    <property type="entry name" value="Fido-like domain"/>
    <property type="match status" value="1"/>
</dbReference>
<evidence type="ECO:0000313" key="4">
    <source>
        <dbReference type="EMBL" id="SFL71470.1"/>
    </source>
</evidence>
<dbReference type="Pfam" id="PF02661">
    <property type="entry name" value="Fic"/>
    <property type="match status" value="1"/>
</dbReference>
<dbReference type="InterPro" id="IPR040198">
    <property type="entry name" value="Fido_containing"/>
</dbReference>
<feature type="active site" evidence="1">
    <location>
        <position position="159"/>
    </location>
</feature>
<dbReference type="InterPro" id="IPR003812">
    <property type="entry name" value="Fido"/>
</dbReference>
<protein>
    <submittedName>
        <fullName evidence="4">Fic family protein</fullName>
    </submittedName>
</protein>
<feature type="domain" description="Fido" evidence="3">
    <location>
        <begin position="66"/>
        <end position="239"/>
    </location>
</feature>
<feature type="binding site" evidence="2">
    <location>
        <begin position="112"/>
        <end position="115"/>
    </location>
    <ligand>
        <name>ATP</name>
        <dbReference type="ChEBI" id="CHEBI:30616"/>
    </ligand>
</feature>
<name>A0A1I4JY48_9RHOB</name>
<keyword evidence="2" id="KW-0547">Nucleotide-binding</keyword>
<reference evidence="5" key="1">
    <citation type="submission" date="2016-10" db="EMBL/GenBank/DDBJ databases">
        <authorList>
            <person name="Varghese N."/>
            <person name="Submissions S."/>
        </authorList>
    </citation>
    <scope>NUCLEOTIDE SEQUENCE [LARGE SCALE GENOMIC DNA]</scope>
    <source>
        <strain evidence="5">DSM 16199</strain>
    </source>
</reference>
<sequence length="359" mass="39871">MTRVMNAYYSNLIEGHNTRPRDIEAALAGRLDEVEDRPLAEEAAAHVRVQAWIDETSSRGDLPEPTSVAFICDLHRRFYDAMPEELRFTEHDGQRKEIIPGAFRAAGEEVSVGRHLPPSASRIPAFIDHFALRYRGLTSGPTGRILSIPAAHHRLNYIHPFLDGNGRVSRLMSHAMCQAAGIGGHGLWSISRGLARGLRDPAEYKEHMDAADQPRRGDRDGRGNLSLSTLTSFTGWFLTVMLDQIRFTEAMFDLNALQERYTRLIADLYPGKQRLPQLVAHVLRHGEMARGDARFVTGASERSARSDLGELISGGFLKSATPKGALRVAFPLDYRERLFPNLFTDAAPIVPAPPPPPPL</sequence>
<gene>
    <name evidence="4" type="ORF">SAMN04488004_1507</name>
</gene>
<dbReference type="GO" id="GO:0005524">
    <property type="term" value="F:ATP binding"/>
    <property type="evidence" value="ECO:0007669"/>
    <property type="project" value="UniProtKB-KW"/>
</dbReference>
<dbReference type="SUPFAM" id="SSF140931">
    <property type="entry name" value="Fic-like"/>
    <property type="match status" value="1"/>
</dbReference>
<dbReference type="PANTHER" id="PTHR13504">
    <property type="entry name" value="FIDO DOMAIN-CONTAINING PROTEIN DDB_G0283145"/>
    <property type="match status" value="1"/>
</dbReference>
<organism evidence="4 5">
    <name type="scientific">Loktanella salsilacus</name>
    <dbReference type="NCBI Taxonomy" id="195913"/>
    <lineage>
        <taxon>Bacteria</taxon>
        <taxon>Pseudomonadati</taxon>
        <taxon>Pseudomonadota</taxon>
        <taxon>Alphaproteobacteria</taxon>
        <taxon>Rhodobacterales</taxon>
        <taxon>Roseobacteraceae</taxon>
        <taxon>Loktanella</taxon>
    </lineage>
</organism>
<evidence type="ECO:0000313" key="5">
    <source>
        <dbReference type="Proteomes" id="UP000199550"/>
    </source>
</evidence>